<dbReference type="InterPro" id="IPR011990">
    <property type="entry name" value="TPR-like_helical_dom_sf"/>
</dbReference>
<dbReference type="EMBL" id="JASHIF010000004">
    <property type="protein sequence ID" value="MDI9858827.1"/>
    <property type="molecule type" value="Genomic_DNA"/>
</dbReference>
<name>A0ABT6Y5I7_9BACT</name>
<sequence length="435" mass="47386">MKKYFNKISILGLALTLGLTGCQSEYLNPSSASETQVVNDPNGLIALCNGLQYRFTVSRTSPVYASVTAAGLTTKSLTVLNAGNADEDFLQKGGANVTETNGVVKNLWEQSNLVKANADLILNNVSKVNDPALKAYITAHASIFKAISLGTLAQFFEKAPVKVSENAAFNTRQEVLQEAVTLLESAASAVTTTTAPTTFTNRIVGGIDYVNTAYALASRYYLMLGNNDKAIELANKVDLTKKSEYKFDDQSRNPIFETALSNINVYQPLDLNMGLPASLAPNTADKRIDFYFSARTPVQGVYRGKGFFTANTTSIPVYLPGEVSLIKAEAYARKNDLSNAVVELNKVLTKTTDVWGLGAGLTAYSGANTQDAVLTEIYRNRRIELFMSGLDLEDSRRFARPGFDKGTSAERSRNYYPYPNTERLNNPSTPSNPDN</sequence>
<dbReference type="Gene3D" id="1.25.40.390">
    <property type="match status" value="2"/>
</dbReference>
<protein>
    <submittedName>
        <fullName evidence="8">RagB/SusD family nutrient uptake outer membrane protein</fullName>
    </submittedName>
</protein>
<dbReference type="PROSITE" id="PS51257">
    <property type="entry name" value="PROKAR_LIPOPROTEIN"/>
    <property type="match status" value="1"/>
</dbReference>
<feature type="region of interest" description="Disordered" evidence="6">
    <location>
        <begin position="401"/>
        <end position="435"/>
    </location>
</feature>
<evidence type="ECO:0000256" key="4">
    <source>
        <dbReference type="ARBA" id="ARBA00023136"/>
    </source>
</evidence>
<evidence type="ECO:0000256" key="5">
    <source>
        <dbReference type="ARBA" id="ARBA00023237"/>
    </source>
</evidence>
<accession>A0ABT6Y5I7</accession>
<evidence type="ECO:0000256" key="6">
    <source>
        <dbReference type="SAM" id="MobiDB-lite"/>
    </source>
</evidence>
<dbReference type="SUPFAM" id="SSF48452">
    <property type="entry name" value="TPR-like"/>
    <property type="match status" value="1"/>
</dbReference>
<evidence type="ECO:0000313" key="8">
    <source>
        <dbReference type="EMBL" id="MDI9858827.1"/>
    </source>
</evidence>
<gene>
    <name evidence="8" type="ORF">QM524_06390</name>
</gene>
<evidence type="ECO:0000256" key="1">
    <source>
        <dbReference type="ARBA" id="ARBA00004442"/>
    </source>
</evidence>
<organism evidence="8 9">
    <name type="scientific">Flectobacillus roseus</name>
    <dbReference type="NCBI Taxonomy" id="502259"/>
    <lineage>
        <taxon>Bacteria</taxon>
        <taxon>Pseudomonadati</taxon>
        <taxon>Bacteroidota</taxon>
        <taxon>Cytophagia</taxon>
        <taxon>Cytophagales</taxon>
        <taxon>Flectobacillaceae</taxon>
        <taxon>Flectobacillus</taxon>
    </lineage>
</organism>
<proteinExistence type="inferred from homology"/>
<dbReference type="Pfam" id="PF07980">
    <property type="entry name" value="SusD_RagB"/>
    <property type="match status" value="1"/>
</dbReference>
<evidence type="ECO:0000259" key="7">
    <source>
        <dbReference type="Pfam" id="PF07980"/>
    </source>
</evidence>
<comment type="subcellular location">
    <subcellularLocation>
        <location evidence="1">Cell outer membrane</location>
    </subcellularLocation>
</comment>
<evidence type="ECO:0000256" key="2">
    <source>
        <dbReference type="ARBA" id="ARBA00006275"/>
    </source>
</evidence>
<dbReference type="Proteomes" id="UP001236507">
    <property type="component" value="Unassembled WGS sequence"/>
</dbReference>
<feature type="domain" description="RagB/SusD" evidence="7">
    <location>
        <begin position="289"/>
        <end position="423"/>
    </location>
</feature>
<dbReference type="RefSeq" id="WP_283343931.1">
    <property type="nucleotide sequence ID" value="NZ_JASHIF010000004.1"/>
</dbReference>
<evidence type="ECO:0000256" key="3">
    <source>
        <dbReference type="ARBA" id="ARBA00022729"/>
    </source>
</evidence>
<comment type="similarity">
    <text evidence="2">Belongs to the SusD family.</text>
</comment>
<keyword evidence="4" id="KW-0472">Membrane</keyword>
<feature type="compositionally biased region" description="Polar residues" evidence="6">
    <location>
        <begin position="422"/>
        <end position="435"/>
    </location>
</feature>
<evidence type="ECO:0000313" key="9">
    <source>
        <dbReference type="Proteomes" id="UP001236507"/>
    </source>
</evidence>
<keyword evidence="3" id="KW-0732">Signal</keyword>
<keyword evidence="9" id="KW-1185">Reference proteome</keyword>
<reference evidence="8 9" key="1">
    <citation type="submission" date="2023-05" db="EMBL/GenBank/DDBJ databases">
        <title>Novel species of genus Flectobacillus isolated from stream in China.</title>
        <authorList>
            <person name="Lu H."/>
        </authorList>
    </citation>
    <scope>NUCLEOTIDE SEQUENCE [LARGE SCALE GENOMIC DNA]</scope>
    <source>
        <strain evidence="8 9">KCTC 42575</strain>
    </source>
</reference>
<keyword evidence="5" id="KW-0998">Cell outer membrane</keyword>
<dbReference type="InterPro" id="IPR012944">
    <property type="entry name" value="SusD_RagB_dom"/>
</dbReference>
<comment type="caution">
    <text evidence="8">The sequence shown here is derived from an EMBL/GenBank/DDBJ whole genome shotgun (WGS) entry which is preliminary data.</text>
</comment>